<keyword evidence="2" id="KW-1185">Reference proteome</keyword>
<sequence>MSDGTLDQSSRRHVPWRHFLKSKMMSAESGGNFGFGTRSQSMDGSFFKEDLRRSSLTPEVLKTGMDCLANSQSDITQSKFGMESIIERERRLIRDYELRERSSSTPDCSLGMDFEGHPLAQRDQKRHRSLRIGANFRRWLILRLETGKNRKRAMEDVKKAHKAMSTAEDMLLQMEKALDQEEEFLHQRADQLRRQSVELFKVVKQPSSGNDYAYDNRAVEDLTDSDEDNTDFITETSEVKVDQDEDSSSLSVFNLNLGSPEYFHQNADGFLEHLETPTEQRTFDYLIEDSSTFSNDKEECHTKL</sequence>
<name>A0A553NNW6_TIGCA</name>
<dbReference type="Proteomes" id="UP000318571">
    <property type="component" value="Chromosome 4"/>
</dbReference>
<evidence type="ECO:0000313" key="1">
    <source>
        <dbReference type="EMBL" id="TRY67131.1"/>
    </source>
</evidence>
<evidence type="ECO:0000313" key="2">
    <source>
        <dbReference type="Proteomes" id="UP000318571"/>
    </source>
</evidence>
<proteinExistence type="predicted"/>
<reference evidence="1 2" key="1">
    <citation type="journal article" date="2018" name="Nat. Ecol. Evol.">
        <title>Genomic signatures of mitonuclear coevolution across populations of Tigriopus californicus.</title>
        <authorList>
            <person name="Barreto F.S."/>
            <person name="Watson E.T."/>
            <person name="Lima T.G."/>
            <person name="Willett C.S."/>
            <person name="Edmands S."/>
            <person name="Li W."/>
            <person name="Burton R.S."/>
        </authorList>
    </citation>
    <scope>NUCLEOTIDE SEQUENCE [LARGE SCALE GENOMIC DNA]</scope>
    <source>
        <strain evidence="1 2">San Diego</strain>
    </source>
</reference>
<protein>
    <submittedName>
        <fullName evidence="1">Uncharacterized protein</fullName>
    </submittedName>
</protein>
<dbReference type="AlphaFoldDB" id="A0A553NNW6"/>
<comment type="caution">
    <text evidence="1">The sequence shown here is derived from an EMBL/GenBank/DDBJ whole genome shotgun (WGS) entry which is preliminary data.</text>
</comment>
<organism evidence="1 2">
    <name type="scientific">Tigriopus californicus</name>
    <name type="common">Marine copepod</name>
    <dbReference type="NCBI Taxonomy" id="6832"/>
    <lineage>
        <taxon>Eukaryota</taxon>
        <taxon>Metazoa</taxon>
        <taxon>Ecdysozoa</taxon>
        <taxon>Arthropoda</taxon>
        <taxon>Crustacea</taxon>
        <taxon>Multicrustacea</taxon>
        <taxon>Hexanauplia</taxon>
        <taxon>Copepoda</taxon>
        <taxon>Harpacticoida</taxon>
        <taxon>Harpacticidae</taxon>
        <taxon>Tigriopus</taxon>
    </lineage>
</organism>
<dbReference type="EMBL" id="VCGU01000011">
    <property type="protein sequence ID" value="TRY67131.1"/>
    <property type="molecule type" value="Genomic_DNA"/>
</dbReference>
<gene>
    <name evidence="1" type="ORF">TCAL_03727</name>
</gene>
<accession>A0A553NNW6</accession>